<name>A0A9P4NZD0_9PEZI</name>
<sequence length="291" mass="32697">MTPVSKAHRILSEGDPTKAPSPPSPPNPPSRNPLLDFPDSPIDELQPIDLPNKCSHEPSNDNSIDHNGLPCPNCGLSIPQHHAPGVDTPESSQTKYDPLAIKLNLMNIATATAEAIYFRDPGWFMHIDSGKAFFVWRRTLLNEAGLQETDRLFPDVQFERQFLAESMAALPDAQQLADYTTMYGIWLKCLFGFGDDEHAMSRFREFLDTKFFQGASKIMADRYWKVMSDYYTRTGDMTQTKECWGTIAVSVGFKLPLKRRVQEASLEEIQNADSLLNEKPAEPSSLETKEA</sequence>
<feature type="compositionally biased region" description="Pro residues" evidence="1">
    <location>
        <begin position="19"/>
        <end position="31"/>
    </location>
</feature>
<feature type="region of interest" description="Disordered" evidence="1">
    <location>
        <begin position="1"/>
        <end position="66"/>
    </location>
</feature>
<reference evidence="2" key="1">
    <citation type="journal article" date="2020" name="Stud. Mycol.">
        <title>101 Dothideomycetes genomes: a test case for predicting lifestyles and emergence of pathogens.</title>
        <authorList>
            <person name="Haridas S."/>
            <person name="Albert R."/>
            <person name="Binder M."/>
            <person name="Bloem J."/>
            <person name="Labutti K."/>
            <person name="Salamov A."/>
            <person name="Andreopoulos B."/>
            <person name="Baker S."/>
            <person name="Barry K."/>
            <person name="Bills G."/>
            <person name="Bluhm B."/>
            <person name="Cannon C."/>
            <person name="Castanera R."/>
            <person name="Culley D."/>
            <person name="Daum C."/>
            <person name="Ezra D."/>
            <person name="Gonzalez J."/>
            <person name="Henrissat B."/>
            <person name="Kuo A."/>
            <person name="Liang C."/>
            <person name="Lipzen A."/>
            <person name="Lutzoni F."/>
            <person name="Magnuson J."/>
            <person name="Mondo S."/>
            <person name="Nolan M."/>
            <person name="Ohm R."/>
            <person name="Pangilinan J."/>
            <person name="Park H.-J."/>
            <person name="Ramirez L."/>
            <person name="Alfaro M."/>
            <person name="Sun H."/>
            <person name="Tritt A."/>
            <person name="Yoshinaga Y."/>
            <person name="Zwiers L.-H."/>
            <person name="Turgeon B."/>
            <person name="Goodwin S."/>
            <person name="Spatafora J."/>
            <person name="Crous P."/>
            <person name="Grigoriev I."/>
        </authorList>
    </citation>
    <scope>NUCLEOTIDE SEQUENCE</scope>
    <source>
        <strain evidence="2">CBS 130266</strain>
    </source>
</reference>
<protein>
    <submittedName>
        <fullName evidence="2">Uncharacterized protein</fullName>
    </submittedName>
</protein>
<evidence type="ECO:0000256" key="1">
    <source>
        <dbReference type="SAM" id="MobiDB-lite"/>
    </source>
</evidence>
<dbReference type="AlphaFoldDB" id="A0A9P4NZD0"/>
<proteinExistence type="predicted"/>
<comment type="caution">
    <text evidence="2">The sequence shown here is derived from an EMBL/GenBank/DDBJ whole genome shotgun (WGS) entry which is preliminary data.</text>
</comment>
<accession>A0A9P4NZD0</accession>
<gene>
    <name evidence="2" type="ORF">EJ08DRAFT_693563</name>
</gene>
<dbReference type="Proteomes" id="UP000800235">
    <property type="component" value="Unassembled WGS sequence"/>
</dbReference>
<organism evidence="2 3">
    <name type="scientific">Tothia fuscella</name>
    <dbReference type="NCBI Taxonomy" id="1048955"/>
    <lineage>
        <taxon>Eukaryota</taxon>
        <taxon>Fungi</taxon>
        <taxon>Dikarya</taxon>
        <taxon>Ascomycota</taxon>
        <taxon>Pezizomycotina</taxon>
        <taxon>Dothideomycetes</taxon>
        <taxon>Pleosporomycetidae</taxon>
        <taxon>Venturiales</taxon>
        <taxon>Cylindrosympodiaceae</taxon>
        <taxon>Tothia</taxon>
    </lineage>
</organism>
<evidence type="ECO:0000313" key="3">
    <source>
        <dbReference type="Proteomes" id="UP000800235"/>
    </source>
</evidence>
<evidence type="ECO:0000313" key="2">
    <source>
        <dbReference type="EMBL" id="KAF2434536.1"/>
    </source>
</evidence>
<dbReference type="EMBL" id="MU007016">
    <property type="protein sequence ID" value="KAF2434536.1"/>
    <property type="molecule type" value="Genomic_DNA"/>
</dbReference>
<keyword evidence="3" id="KW-1185">Reference proteome</keyword>
<feature type="region of interest" description="Disordered" evidence="1">
    <location>
        <begin position="272"/>
        <end position="291"/>
    </location>
</feature>